<dbReference type="SUPFAM" id="SSF49493">
    <property type="entry name" value="HSP40/DnaJ peptide-binding domain"/>
    <property type="match status" value="1"/>
</dbReference>
<dbReference type="OrthoDB" id="10250354at2759"/>
<protein>
    <recommendedName>
        <fullName evidence="2">Chaperone DnaJ C-terminal domain-containing protein</fullName>
    </recommendedName>
</protein>
<comment type="caution">
    <text evidence="3">The sequence shown here is derived from an EMBL/GenBank/DDBJ whole genome shotgun (WGS) entry which is preliminary data.</text>
</comment>
<gene>
    <name evidence="3" type="ORF">BDZ94DRAFT_1246884</name>
</gene>
<keyword evidence="1" id="KW-0143">Chaperone</keyword>
<dbReference type="Pfam" id="PF01556">
    <property type="entry name" value="DnaJ_C"/>
    <property type="match status" value="1"/>
</dbReference>
<dbReference type="InterPro" id="IPR051339">
    <property type="entry name" value="DnaJ_subfamily_B"/>
</dbReference>
<dbReference type="GO" id="GO:0051082">
    <property type="term" value="F:unfolded protein binding"/>
    <property type="evidence" value="ECO:0007669"/>
    <property type="project" value="InterPro"/>
</dbReference>
<dbReference type="GO" id="GO:0005829">
    <property type="term" value="C:cytosol"/>
    <property type="evidence" value="ECO:0007669"/>
    <property type="project" value="TreeGrafter"/>
</dbReference>
<name>A0A9P5YG31_9AGAR</name>
<dbReference type="PANTHER" id="PTHR24078:SF553">
    <property type="entry name" value="DNAJ HOMOLOG SUBFAMILY B MEMBER 5"/>
    <property type="match status" value="1"/>
</dbReference>
<dbReference type="EMBL" id="MU150234">
    <property type="protein sequence ID" value="KAF9467984.1"/>
    <property type="molecule type" value="Genomic_DNA"/>
</dbReference>
<dbReference type="AlphaFoldDB" id="A0A9P5YG31"/>
<dbReference type="InterPro" id="IPR008971">
    <property type="entry name" value="HSP40/DnaJ_pept-bd"/>
</dbReference>
<evidence type="ECO:0000259" key="2">
    <source>
        <dbReference type="Pfam" id="PF01556"/>
    </source>
</evidence>
<evidence type="ECO:0000313" key="4">
    <source>
        <dbReference type="Proteomes" id="UP000807353"/>
    </source>
</evidence>
<feature type="domain" description="Chaperone DnaJ C-terminal" evidence="2">
    <location>
        <begin position="2"/>
        <end position="124"/>
    </location>
</feature>
<keyword evidence="4" id="KW-1185">Reference proteome</keyword>
<dbReference type="Proteomes" id="UP000807353">
    <property type="component" value="Unassembled WGS sequence"/>
</dbReference>
<proteinExistence type="predicted"/>
<reference evidence="3" key="1">
    <citation type="submission" date="2020-11" db="EMBL/GenBank/DDBJ databases">
        <authorList>
            <consortium name="DOE Joint Genome Institute"/>
            <person name="Ahrendt S."/>
            <person name="Riley R."/>
            <person name="Andreopoulos W."/>
            <person name="Labutti K."/>
            <person name="Pangilinan J."/>
            <person name="Ruiz-Duenas F.J."/>
            <person name="Barrasa J.M."/>
            <person name="Sanchez-Garcia M."/>
            <person name="Camarero S."/>
            <person name="Miyauchi S."/>
            <person name="Serrano A."/>
            <person name="Linde D."/>
            <person name="Babiker R."/>
            <person name="Drula E."/>
            <person name="Ayuso-Fernandez I."/>
            <person name="Pacheco R."/>
            <person name="Padilla G."/>
            <person name="Ferreira P."/>
            <person name="Barriuso J."/>
            <person name="Kellner H."/>
            <person name="Castanera R."/>
            <person name="Alfaro M."/>
            <person name="Ramirez L."/>
            <person name="Pisabarro A.G."/>
            <person name="Kuo A."/>
            <person name="Tritt A."/>
            <person name="Lipzen A."/>
            <person name="He G."/>
            <person name="Yan M."/>
            <person name="Ng V."/>
            <person name="Cullen D."/>
            <person name="Martin F."/>
            <person name="Rosso M.-N."/>
            <person name="Henrissat B."/>
            <person name="Hibbett D."/>
            <person name="Martinez A.T."/>
            <person name="Grigoriev I.V."/>
        </authorList>
    </citation>
    <scope>NUCLEOTIDE SEQUENCE</scope>
    <source>
        <strain evidence="3">CBS 247.69</strain>
    </source>
</reference>
<dbReference type="GO" id="GO:0006457">
    <property type="term" value="P:protein folding"/>
    <property type="evidence" value="ECO:0007669"/>
    <property type="project" value="InterPro"/>
</dbReference>
<accession>A0A9P5YG31</accession>
<sequence>MVEFDIPPGCKTGSALLSGGIGHELPDGTLDDVSFILQEVPHERFTRVQDDLVLEIQIPWAEIFRSQPRKVYVRGIDGEDIFVFVDYSRDKNLIGSLSIRGAGMPIRERGKLVGRGNLIVNWEIIHAPTKISSIFWRFFRREA</sequence>
<dbReference type="Gene3D" id="2.60.260.20">
    <property type="entry name" value="Urease metallochaperone UreE, N-terminal domain"/>
    <property type="match status" value="1"/>
</dbReference>
<evidence type="ECO:0000256" key="1">
    <source>
        <dbReference type="ARBA" id="ARBA00023186"/>
    </source>
</evidence>
<dbReference type="PANTHER" id="PTHR24078">
    <property type="entry name" value="DNAJ HOMOLOG SUBFAMILY C MEMBER"/>
    <property type="match status" value="1"/>
</dbReference>
<dbReference type="InterPro" id="IPR002939">
    <property type="entry name" value="DnaJ_C"/>
</dbReference>
<organism evidence="3 4">
    <name type="scientific">Collybia nuda</name>
    <dbReference type="NCBI Taxonomy" id="64659"/>
    <lineage>
        <taxon>Eukaryota</taxon>
        <taxon>Fungi</taxon>
        <taxon>Dikarya</taxon>
        <taxon>Basidiomycota</taxon>
        <taxon>Agaricomycotina</taxon>
        <taxon>Agaricomycetes</taxon>
        <taxon>Agaricomycetidae</taxon>
        <taxon>Agaricales</taxon>
        <taxon>Tricholomatineae</taxon>
        <taxon>Clitocybaceae</taxon>
        <taxon>Collybia</taxon>
    </lineage>
</organism>
<dbReference type="GO" id="GO:0051087">
    <property type="term" value="F:protein-folding chaperone binding"/>
    <property type="evidence" value="ECO:0007669"/>
    <property type="project" value="TreeGrafter"/>
</dbReference>
<evidence type="ECO:0000313" key="3">
    <source>
        <dbReference type="EMBL" id="KAF9467984.1"/>
    </source>
</evidence>